<dbReference type="EMBL" id="JANBVO010000005">
    <property type="protein sequence ID" value="KAJ9152082.1"/>
    <property type="molecule type" value="Genomic_DNA"/>
</dbReference>
<dbReference type="InterPro" id="IPR027267">
    <property type="entry name" value="AH/BAR_dom_sf"/>
</dbReference>
<dbReference type="AlphaFoldDB" id="A0AA38RNM7"/>
<comment type="similarity">
    <text evidence="3">Belongs to the sorting nexin family.</text>
</comment>
<evidence type="ECO:0000256" key="13">
    <source>
        <dbReference type="ARBA" id="ARBA00041273"/>
    </source>
</evidence>
<dbReference type="InterPro" id="IPR001683">
    <property type="entry name" value="PX_dom"/>
</dbReference>
<evidence type="ECO:0000256" key="6">
    <source>
        <dbReference type="ARBA" id="ARBA00022753"/>
    </source>
</evidence>
<sequence>MAVVDQQDNFSNISWHSDANPHNTEGAGSSSAAQDALALDSENGTQEGEPQLEQLDPAGLGGEILECTVSEPHKENDGTKDAYVSYLITTNSTFPSFQKPITHVRRRFTDFLFLYRTLCKDFPACAVPPLPDKQRMEYVRGDRFGTDFTQRRAHSLQRFLTRTTLHPVLRRAAIFHTFLESPDWNAVMKSRASRSSTAAAAGGDAGSGGVFDNFADTFINAFTKVHRPDRRFIEVKERSDKLDDDLAQVEKVVARVARRETDIEADLKDLAEQFQKLITLEPSVEAAVHAFAASVEDTAAGLKKLRDHTDQDYLGSLRDMAAYSGALKNLLKAREQKQLDYEQLTEYLNKSTAERDSMVASASYGGYGSSGGALSGAGGFIRSKIEDVRGVDHEQSRRERQRRLELRIDELTREAEAARKTSEMFDEEVVREVGDFERVKRVEFRRQLGGLADAHVGFYDGVIGVWERYVKEMEREGVLAP</sequence>
<dbReference type="GO" id="GO:0005769">
    <property type="term" value="C:early endosome"/>
    <property type="evidence" value="ECO:0007669"/>
    <property type="project" value="TreeGrafter"/>
</dbReference>
<dbReference type="PANTHER" id="PTHR45949">
    <property type="entry name" value="SORTING NEXIN-4"/>
    <property type="match status" value="1"/>
</dbReference>
<accession>A0AA38RNM7</accession>
<dbReference type="Proteomes" id="UP001174694">
    <property type="component" value="Unassembled WGS sequence"/>
</dbReference>
<evidence type="ECO:0000256" key="5">
    <source>
        <dbReference type="ARBA" id="ARBA00022490"/>
    </source>
</evidence>
<evidence type="ECO:0000256" key="14">
    <source>
        <dbReference type="SAM" id="Coils"/>
    </source>
</evidence>
<dbReference type="Pfam" id="PF09325">
    <property type="entry name" value="Vps5"/>
    <property type="match status" value="1"/>
</dbReference>
<evidence type="ECO:0000313" key="17">
    <source>
        <dbReference type="EMBL" id="KAJ9152082.1"/>
    </source>
</evidence>
<dbReference type="GO" id="GO:0000407">
    <property type="term" value="C:phagophore assembly site"/>
    <property type="evidence" value="ECO:0007669"/>
    <property type="project" value="TreeGrafter"/>
</dbReference>
<feature type="compositionally biased region" description="Low complexity" evidence="15">
    <location>
        <begin position="26"/>
        <end position="41"/>
    </location>
</feature>
<keyword evidence="10" id="KW-0446">Lipid-binding</keyword>
<evidence type="ECO:0000256" key="10">
    <source>
        <dbReference type="ARBA" id="ARBA00023121"/>
    </source>
</evidence>
<dbReference type="GO" id="GO:0015031">
    <property type="term" value="P:protein transport"/>
    <property type="evidence" value="ECO:0007669"/>
    <property type="project" value="UniProtKB-KW"/>
</dbReference>
<evidence type="ECO:0000313" key="18">
    <source>
        <dbReference type="Proteomes" id="UP001174694"/>
    </source>
</evidence>
<dbReference type="Gene3D" id="3.30.1520.10">
    <property type="entry name" value="Phox-like domain"/>
    <property type="match status" value="1"/>
</dbReference>
<gene>
    <name evidence="17" type="ORF">NKR23_g2595</name>
</gene>
<dbReference type="CDD" id="cd06863">
    <property type="entry name" value="PX_Atg24p"/>
    <property type="match status" value="1"/>
</dbReference>
<keyword evidence="9 14" id="KW-0175">Coiled coil</keyword>
<feature type="domain" description="PX" evidence="16">
    <location>
        <begin position="64"/>
        <end position="185"/>
    </location>
</feature>
<dbReference type="FunFam" id="1.20.1270.60:FF:000042">
    <property type="entry name" value="Vacuolar targeting protein Atg24"/>
    <property type="match status" value="1"/>
</dbReference>
<dbReference type="Gene3D" id="1.20.1270.60">
    <property type="entry name" value="Arfaptin homology (AH) domain/BAR domain"/>
    <property type="match status" value="1"/>
</dbReference>
<protein>
    <recommendedName>
        <fullName evidence="12">Sorting nexin-4</fullName>
    </recommendedName>
    <alternativeName>
        <fullName evidence="13">Autophagy-related protein 24</fullName>
    </alternativeName>
</protein>
<evidence type="ECO:0000256" key="3">
    <source>
        <dbReference type="ARBA" id="ARBA00010883"/>
    </source>
</evidence>
<evidence type="ECO:0000256" key="2">
    <source>
        <dbReference type="ARBA" id="ARBA00004496"/>
    </source>
</evidence>
<keyword evidence="4" id="KW-0813">Transport</keyword>
<dbReference type="GO" id="GO:0000422">
    <property type="term" value="P:autophagy of mitochondrion"/>
    <property type="evidence" value="ECO:0007669"/>
    <property type="project" value="TreeGrafter"/>
</dbReference>
<keyword evidence="11" id="KW-0472">Membrane</keyword>
<dbReference type="Pfam" id="PF00787">
    <property type="entry name" value="PX"/>
    <property type="match status" value="1"/>
</dbReference>
<reference evidence="17" key="1">
    <citation type="submission" date="2022-07" db="EMBL/GenBank/DDBJ databases">
        <title>Fungi with potential for degradation of polypropylene.</title>
        <authorList>
            <person name="Gostincar C."/>
        </authorList>
    </citation>
    <scope>NUCLEOTIDE SEQUENCE</scope>
    <source>
        <strain evidence="17">EXF-13308</strain>
    </source>
</reference>
<evidence type="ECO:0000256" key="1">
    <source>
        <dbReference type="ARBA" id="ARBA00004481"/>
    </source>
</evidence>
<feature type="coiled-coil region" evidence="14">
    <location>
        <begin position="394"/>
        <end position="428"/>
    </location>
</feature>
<keyword evidence="6" id="KW-0967">Endosome</keyword>
<dbReference type="SUPFAM" id="SSF64268">
    <property type="entry name" value="PX domain"/>
    <property type="match status" value="1"/>
</dbReference>
<dbReference type="PROSITE" id="PS50195">
    <property type="entry name" value="PX"/>
    <property type="match status" value="1"/>
</dbReference>
<dbReference type="SMART" id="SM00312">
    <property type="entry name" value="PX"/>
    <property type="match status" value="1"/>
</dbReference>
<evidence type="ECO:0000259" key="16">
    <source>
        <dbReference type="PROSITE" id="PS50195"/>
    </source>
</evidence>
<dbReference type="PANTHER" id="PTHR45949:SF2">
    <property type="entry name" value="SORTING NEXIN-4"/>
    <property type="match status" value="1"/>
</dbReference>
<keyword evidence="7" id="KW-0653">Protein transport</keyword>
<evidence type="ECO:0000256" key="15">
    <source>
        <dbReference type="SAM" id="MobiDB-lite"/>
    </source>
</evidence>
<dbReference type="GO" id="GO:0010008">
    <property type="term" value="C:endosome membrane"/>
    <property type="evidence" value="ECO:0007669"/>
    <property type="project" value="UniProtKB-SubCell"/>
</dbReference>
<keyword evidence="18" id="KW-1185">Reference proteome</keyword>
<keyword evidence="5" id="KW-0963">Cytoplasm</keyword>
<dbReference type="SUPFAM" id="SSF103657">
    <property type="entry name" value="BAR/IMD domain-like"/>
    <property type="match status" value="1"/>
</dbReference>
<evidence type="ECO:0000256" key="8">
    <source>
        <dbReference type="ARBA" id="ARBA00023006"/>
    </source>
</evidence>
<proteinExistence type="inferred from homology"/>
<dbReference type="GO" id="GO:0061709">
    <property type="term" value="P:reticulophagy"/>
    <property type="evidence" value="ECO:0007669"/>
    <property type="project" value="TreeGrafter"/>
</dbReference>
<comment type="caution">
    <text evidence="17">The sequence shown here is derived from an EMBL/GenBank/DDBJ whole genome shotgun (WGS) entry which is preliminary data.</text>
</comment>
<evidence type="ECO:0000256" key="11">
    <source>
        <dbReference type="ARBA" id="ARBA00023136"/>
    </source>
</evidence>
<dbReference type="CDD" id="cd07628">
    <property type="entry name" value="BAR_Atg24p"/>
    <property type="match status" value="1"/>
</dbReference>
<feature type="region of interest" description="Disordered" evidence="15">
    <location>
        <begin position="1"/>
        <end position="56"/>
    </location>
</feature>
<dbReference type="FunFam" id="3.30.1520.10:FF:000035">
    <property type="entry name" value="Sorting nexin-4 protein"/>
    <property type="match status" value="1"/>
</dbReference>
<evidence type="ECO:0000256" key="12">
    <source>
        <dbReference type="ARBA" id="ARBA00040748"/>
    </source>
</evidence>
<name>A0AA38RNM7_9PEZI</name>
<feature type="compositionally biased region" description="Polar residues" evidence="15">
    <location>
        <begin position="1"/>
        <end position="23"/>
    </location>
</feature>
<dbReference type="GO" id="GO:0034727">
    <property type="term" value="P:piecemeal microautophagy of the nucleus"/>
    <property type="evidence" value="ECO:0007669"/>
    <property type="project" value="TreeGrafter"/>
</dbReference>
<dbReference type="InterPro" id="IPR015404">
    <property type="entry name" value="Vps5_C"/>
</dbReference>
<dbReference type="GO" id="GO:0035091">
    <property type="term" value="F:phosphatidylinositol binding"/>
    <property type="evidence" value="ECO:0007669"/>
    <property type="project" value="InterPro"/>
</dbReference>
<dbReference type="GO" id="GO:0032456">
    <property type="term" value="P:endocytic recycling"/>
    <property type="evidence" value="ECO:0007669"/>
    <property type="project" value="TreeGrafter"/>
</dbReference>
<evidence type="ECO:0000256" key="7">
    <source>
        <dbReference type="ARBA" id="ARBA00022927"/>
    </source>
</evidence>
<comment type="subcellular location">
    <subcellularLocation>
        <location evidence="2">Cytoplasm</location>
    </subcellularLocation>
    <subcellularLocation>
        <location evidence="1">Endosome membrane</location>
        <topology evidence="1">Peripheral membrane protein</topology>
    </subcellularLocation>
</comment>
<evidence type="ECO:0000256" key="4">
    <source>
        <dbReference type="ARBA" id="ARBA00022448"/>
    </source>
</evidence>
<organism evidence="17 18">
    <name type="scientific">Pleurostoma richardsiae</name>
    <dbReference type="NCBI Taxonomy" id="41990"/>
    <lineage>
        <taxon>Eukaryota</taxon>
        <taxon>Fungi</taxon>
        <taxon>Dikarya</taxon>
        <taxon>Ascomycota</taxon>
        <taxon>Pezizomycotina</taxon>
        <taxon>Sordariomycetes</taxon>
        <taxon>Sordariomycetidae</taxon>
        <taxon>Calosphaeriales</taxon>
        <taxon>Pleurostomataceae</taxon>
        <taxon>Pleurostoma</taxon>
    </lineage>
</organism>
<keyword evidence="8" id="KW-0072">Autophagy</keyword>
<dbReference type="InterPro" id="IPR036871">
    <property type="entry name" value="PX_dom_sf"/>
</dbReference>
<evidence type="ECO:0000256" key="9">
    <source>
        <dbReference type="ARBA" id="ARBA00023054"/>
    </source>
</evidence>